<comment type="caution">
    <text evidence="1">The sequence shown here is derived from an EMBL/GenBank/DDBJ whole genome shotgun (WGS) entry which is preliminary data.</text>
</comment>
<protein>
    <recommendedName>
        <fullName evidence="3">DUF397 domain-containing protein</fullName>
    </recommendedName>
</protein>
<organism evidence="1 2">
    <name type="scientific">Microbispora maris</name>
    <dbReference type="NCBI Taxonomy" id="3144104"/>
    <lineage>
        <taxon>Bacteria</taxon>
        <taxon>Bacillati</taxon>
        <taxon>Actinomycetota</taxon>
        <taxon>Actinomycetes</taxon>
        <taxon>Streptosporangiales</taxon>
        <taxon>Streptosporangiaceae</taxon>
        <taxon>Microbispora</taxon>
    </lineage>
</organism>
<evidence type="ECO:0000313" key="1">
    <source>
        <dbReference type="EMBL" id="MEN3533612.1"/>
    </source>
</evidence>
<dbReference type="RefSeq" id="WP_346223976.1">
    <property type="nucleotide sequence ID" value="NZ_JBDJAW010000001.1"/>
</dbReference>
<proteinExistence type="predicted"/>
<evidence type="ECO:0000313" key="2">
    <source>
        <dbReference type="Proteomes" id="UP001447516"/>
    </source>
</evidence>
<gene>
    <name evidence="1" type="ORF">AAH991_00735</name>
</gene>
<name>A0ABV0AHC4_9ACTN</name>
<sequence length="113" mass="12424">MNDQRNTLLGVGVHGGLEVEYQARAGVVYVRDPDDEERASVRVSQARWSRFLASVKAGQFVPQQEGDVITIAIGDLSHAGIVQRPSFVTTTRHTWEIFVKAAKGGEFDRLGAQ</sequence>
<dbReference type="EMBL" id="JBDJAW010000001">
    <property type="protein sequence ID" value="MEN3533612.1"/>
    <property type="molecule type" value="Genomic_DNA"/>
</dbReference>
<evidence type="ECO:0008006" key="3">
    <source>
        <dbReference type="Google" id="ProtNLM"/>
    </source>
</evidence>
<reference evidence="1 2" key="1">
    <citation type="submission" date="2024-05" db="EMBL/GenBank/DDBJ databases">
        <title>Microbispora sp.ZYX-F-249.</title>
        <authorList>
            <person name="Xie H."/>
        </authorList>
    </citation>
    <scope>NUCLEOTIDE SEQUENCE [LARGE SCALE GENOMIC DNA]</scope>
    <source>
        <strain evidence="1 2">ZYX-F-249</strain>
    </source>
</reference>
<accession>A0ABV0AHC4</accession>
<dbReference type="Proteomes" id="UP001447516">
    <property type="component" value="Unassembled WGS sequence"/>
</dbReference>
<keyword evidence="2" id="KW-1185">Reference proteome</keyword>